<sequence>MKRQRRAVWRQCVWALVVASCTWLGQTCAWAQTADVPAASSIPPSWMRYAQLASTQFQTSLEADNDASAQLHQYLEDRVVNATADAPPPAIVVRAWIGERGAVSRIQFESLGDERADAALRDLLMAHPLPEPPPPDMLQPLRVRLRLVANPEAARGASSAAR</sequence>
<keyword evidence="1" id="KW-0732">Signal</keyword>
<reference evidence="2 3" key="1">
    <citation type="submission" date="2023-12" db="EMBL/GenBank/DDBJ databases">
        <title>Genome sequencing and assembly of bacterial species from a model synthetic community.</title>
        <authorList>
            <person name="Hogle S.L."/>
        </authorList>
    </citation>
    <scope>NUCLEOTIDE SEQUENCE [LARGE SCALE GENOMIC DNA]</scope>
    <source>
        <strain evidence="2 3">HAMBI 2494</strain>
    </source>
</reference>
<feature type="signal peptide" evidence="1">
    <location>
        <begin position="1"/>
        <end position="31"/>
    </location>
</feature>
<evidence type="ECO:0000313" key="2">
    <source>
        <dbReference type="EMBL" id="WQD79968.1"/>
    </source>
</evidence>
<dbReference type="Proteomes" id="UP001325479">
    <property type="component" value="Chromosome"/>
</dbReference>
<accession>A0ABZ0WRS5</accession>
<organism evidence="2 3">
    <name type="scientific">Paraburkholderia kururiensis</name>
    <dbReference type="NCBI Taxonomy" id="984307"/>
    <lineage>
        <taxon>Bacteria</taxon>
        <taxon>Pseudomonadati</taxon>
        <taxon>Pseudomonadota</taxon>
        <taxon>Betaproteobacteria</taxon>
        <taxon>Burkholderiales</taxon>
        <taxon>Burkholderiaceae</taxon>
        <taxon>Paraburkholderia</taxon>
    </lineage>
</organism>
<evidence type="ECO:0000256" key="1">
    <source>
        <dbReference type="SAM" id="SignalP"/>
    </source>
</evidence>
<name>A0ABZ0WRS5_9BURK</name>
<feature type="chain" id="PRO_5045073228" evidence="1">
    <location>
        <begin position="32"/>
        <end position="162"/>
    </location>
</feature>
<evidence type="ECO:0000313" key="3">
    <source>
        <dbReference type="Proteomes" id="UP001325479"/>
    </source>
</evidence>
<keyword evidence="2" id="KW-0238">DNA-binding</keyword>
<protein>
    <submittedName>
        <fullName evidence="2">YbaB/EbfC family DNA-binding protein</fullName>
    </submittedName>
</protein>
<proteinExistence type="predicted"/>
<dbReference type="PROSITE" id="PS51257">
    <property type="entry name" value="PROKAR_LIPOPROTEIN"/>
    <property type="match status" value="1"/>
</dbReference>
<dbReference type="GO" id="GO:0003677">
    <property type="term" value="F:DNA binding"/>
    <property type="evidence" value="ECO:0007669"/>
    <property type="project" value="UniProtKB-KW"/>
</dbReference>
<dbReference type="SUPFAM" id="SSF74653">
    <property type="entry name" value="TolA/TonB C-terminal domain"/>
    <property type="match status" value="1"/>
</dbReference>
<dbReference type="EMBL" id="CP139965">
    <property type="protein sequence ID" value="WQD79968.1"/>
    <property type="molecule type" value="Genomic_DNA"/>
</dbReference>
<dbReference type="RefSeq" id="WP_232833604.1">
    <property type="nucleotide sequence ID" value="NZ_CP139965.1"/>
</dbReference>
<keyword evidence="3" id="KW-1185">Reference proteome</keyword>
<gene>
    <name evidence="2" type="ORF">U0042_09955</name>
</gene>